<proteinExistence type="predicted"/>
<comment type="caution">
    <text evidence="1">The sequence shown here is derived from an EMBL/GenBank/DDBJ whole genome shotgun (WGS) entry which is preliminary data.</text>
</comment>
<gene>
    <name evidence="1" type="ORF">VNO77_26905</name>
</gene>
<keyword evidence="2" id="KW-1185">Reference proteome</keyword>
<name>A0AAN9QA16_CANGL</name>
<reference evidence="1 2" key="1">
    <citation type="submission" date="2024-01" db="EMBL/GenBank/DDBJ databases">
        <title>The genomes of 5 underutilized Papilionoideae crops provide insights into root nodulation and disease resistanc.</title>
        <authorList>
            <person name="Jiang F."/>
        </authorList>
    </citation>
    <scope>NUCLEOTIDE SEQUENCE [LARGE SCALE GENOMIC DNA]</scope>
    <source>
        <strain evidence="1">LVBAO_FW01</strain>
        <tissue evidence="1">Leaves</tissue>
    </source>
</reference>
<organism evidence="1 2">
    <name type="scientific">Canavalia gladiata</name>
    <name type="common">Sword bean</name>
    <name type="synonym">Dolichos gladiatus</name>
    <dbReference type="NCBI Taxonomy" id="3824"/>
    <lineage>
        <taxon>Eukaryota</taxon>
        <taxon>Viridiplantae</taxon>
        <taxon>Streptophyta</taxon>
        <taxon>Embryophyta</taxon>
        <taxon>Tracheophyta</taxon>
        <taxon>Spermatophyta</taxon>
        <taxon>Magnoliopsida</taxon>
        <taxon>eudicotyledons</taxon>
        <taxon>Gunneridae</taxon>
        <taxon>Pentapetalae</taxon>
        <taxon>rosids</taxon>
        <taxon>fabids</taxon>
        <taxon>Fabales</taxon>
        <taxon>Fabaceae</taxon>
        <taxon>Papilionoideae</taxon>
        <taxon>50 kb inversion clade</taxon>
        <taxon>NPAAA clade</taxon>
        <taxon>indigoferoid/millettioid clade</taxon>
        <taxon>Phaseoleae</taxon>
        <taxon>Canavalia</taxon>
    </lineage>
</organism>
<protein>
    <submittedName>
        <fullName evidence="1">Uncharacterized protein</fullName>
    </submittedName>
</protein>
<sequence length="239" mass="27725">MHHTSTHTTRDEKIQSGGIIFPHPWHRKQNTLTGERGFHVQTLYQLHALYGGRDFRHLERPTTIRRGNQHTCDCHAPSVQTLLECIKGHACICPVHDLNRRQLDHVFGLKSMTSRFYEFRLRLNDTIPGTAFGRFRVLISYQKKEPLLRLFRKTGADSRLITRFRLRSEELPMERISPVLPLSFFVSIPPLLLFLDLCSKKRFPLELIPSVSERSGGKANQPPSHTRIPFCTFSFPFLL</sequence>
<evidence type="ECO:0000313" key="2">
    <source>
        <dbReference type="Proteomes" id="UP001367508"/>
    </source>
</evidence>
<evidence type="ECO:0000313" key="1">
    <source>
        <dbReference type="EMBL" id="KAK7323433.1"/>
    </source>
</evidence>
<dbReference type="EMBL" id="JAYMYQ010000006">
    <property type="protein sequence ID" value="KAK7323433.1"/>
    <property type="molecule type" value="Genomic_DNA"/>
</dbReference>
<dbReference type="AlphaFoldDB" id="A0AAN9QA16"/>
<dbReference type="Proteomes" id="UP001367508">
    <property type="component" value="Unassembled WGS sequence"/>
</dbReference>
<accession>A0AAN9QA16</accession>